<feature type="region of interest" description="Disordered" evidence="1">
    <location>
        <begin position="909"/>
        <end position="940"/>
    </location>
</feature>
<feature type="compositionally biased region" description="Basic residues" evidence="1">
    <location>
        <begin position="403"/>
        <end position="414"/>
    </location>
</feature>
<feature type="region of interest" description="Disordered" evidence="1">
    <location>
        <begin position="572"/>
        <end position="612"/>
    </location>
</feature>
<feature type="compositionally biased region" description="Basic residues" evidence="1">
    <location>
        <begin position="64"/>
        <end position="73"/>
    </location>
</feature>
<reference evidence="3" key="1">
    <citation type="submission" date="2021-01" db="EMBL/GenBank/DDBJ databases">
        <authorList>
            <person name="Corre E."/>
            <person name="Pelletier E."/>
            <person name="Niang G."/>
            <person name="Scheremetjew M."/>
            <person name="Finn R."/>
            <person name="Kale V."/>
            <person name="Holt S."/>
            <person name="Cochrane G."/>
            <person name="Meng A."/>
            <person name="Brown T."/>
            <person name="Cohen L."/>
        </authorList>
    </citation>
    <scope>NUCLEOTIDE SEQUENCE</scope>
    <source>
        <strain evidence="3">CCMP127</strain>
    </source>
</reference>
<organism evidence="3">
    <name type="scientific">Amphora coffeiformis</name>
    <dbReference type="NCBI Taxonomy" id="265554"/>
    <lineage>
        <taxon>Eukaryota</taxon>
        <taxon>Sar</taxon>
        <taxon>Stramenopiles</taxon>
        <taxon>Ochrophyta</taxon>
        <taxon>Bacillariophyta</taxon>
        <taxon>Bacillariophyceae</taxon>
        <taxon>Bacillariophycidae</taxon>
        <taxon>Thalassiophysales</taxon>
        <taxon>Catenulaceae</taxon>
        <taxon>Amphora</taxon>
    </lineage>
</organism>
<feature type="region of interest" description="Disordered" evidence="1">
    <location>
        <begin position="236"/>
        <end position="422"/>
    </location>
</feature>
<proteinExistence type="predicted"/>
<dbReference type="PANTHER" id="PTHR10694">
    <property type="entry name" value="LYSINE-SPECIFIC DEMETHYLASE"/>
    <property type="match status" value="1"/>
</dbReference>
<feature type="region of interest" description="Disordered" evidence="1">
    <location>
        <begin position="853"/>
        <end position="892"/>
    </location>
</feature>
<dbReference type="GO" id="GO:0000785">
    <property type="term" value="C:chromatin"/>
    <property type="evidence" value="ECO:0007669"/>
    <property type="project" value="TreeGrafter"/>
</dbReference>
<dbReference type="PROSITE" id="PS51184">
    <property type="entry name" value="JMJC"/>
    <property type="match status" value="1"/>
</dbReference>
<feature type="compositionally biased region" description="Low complexity" evidence="1">
    <location>
        <begin position="250"/>
        <end position="259"/>
    </location>
</feature>
<sequence>MTQVPRFDGRYTMTAAGAPMLSSSSNRTSNNTHAAPAATTASSRTEALAVEALTSMVEPQTMSHHSHHYHHPRLQQTTTPPGLDNFKQSPSLAAVMPMDRTYYQHHHHHRTPPLPPAPAAAAPPPSLRDLTAAYCRAAYLLPVTGATMGVMPSSSYFPPSQQHYRGGGIPYERPHYEQPHYEQPHYERSAPQRQHYERSIPPPLPPPMRGYITVDPKAPAVPPPAPRVVHQPMAKLTQRQQVKPSIAQATTNVRTNRVTTLERTGAKNGPPTQATHHVVPKQQKVTSPAPAPTTPATDVMGDAPAPTTPGTSLPPKEKVTLPGGAPAPTKEATTPSAENVSSKPAPVPAPQVGKDKEGVVTPDVNTPEPSKEDTSQTPSTTTSTPPKPVYKNQLLPVKDRQPPKRLSRKERRRLLSAPLPRPCLTHTPTLRELQSTTFSDYVQKIVLGSAVPYEEESDDEGVETDSEDEEDWKTRQMPLAEGIAKVSLPKGFWPTEQTSWTQGDRTGRGVAWQPGTPLGDYRIEVPMEQHVRGLAGVYEYSFVDKGPVTFSEFRDRADKYRTEVVGCPYDVFEEKKEDEQDPQDKNERRPQDDSKAVDQSKITEADKPAKRKNVFANEEERLEYLERFFWKRLGPTMPPAWYGADHEGTLFPEEDDATGWSIAQLDSCLHVLPHVPGVTSPYLYAGMWGSVFCAHTEDMNLLSINYLHAGAPKVWYAIAPGPDSQRFESLCASSFAGTPSTKGCKDFLRHKRSLLSPKVLLKAGIKFTTAIQRPGDAIITFPAGYHFGFNSGFNVAEATNFAVPEWIPFGLKANVCLCRPDSVRIDMVRLTGLLEEFDQDQKRYRRKRLSWKEWSAQKHQKRQTQQQHQPKPEQRRPPGINKKKRKVPLSEQQKKREFWIEVVKPLTRGSKKSASAKSQKLKKEEQPECDEAGRPKRKRKLTAKAAKWEREQLKKKALEVAPKKPSVVVEEIWHLAKPLPRKAATTGVRVLCLLPGTTMGYAPKNSWKAGTVEEPELHHDLDDDDELENRTGGRLRKNVTDDEEEEDEQCFTGQIVEISDDHARIHIDGLPRSEDVWLDLNVNKVFLDGGRWDEEEEVQEDGRSLPQLHYWEEMDSKRRRL</sequence>
<feature type="region of interest" description="Disordered" evidence="1">
    <location>
        <begin position="450"/>
        <end position="470"/>
    </location>
</feature>
<dbReference type="GO" id="GO:0005634">
    <property type="term" value="C:nucleus"/>
    <property type="evidence" value="ECO:0007669"/>
    <property type="project" value="TreeGrafter"/>
</dbReference>
<name>A0A7S3L0Q6_9STRA</name>
<dbReference type="GO" id="GO:0032454">
    <property type="term" value="F:histone H3K9 demethylase activity"/>
    <property type="evidence" value="ECO:0007669"/>
    <property type="project" value="TreeGrafter"/>
</dbReference>
<accession>A0A7S3L0Q6</accession>
<feature type="compositionally biased region" description="Basic and acidic residues" evidence="1">
    <location>
        <begin position="921"/>
        <end position="934"/>
    </location>
</feature>
<dbReference type="SMART" id="SM00558">
    <property type="entry name" value="JmjC"/>
    <property type="match status" value="1"/>
</dbReference>
<evidence type="ECO:0000313" key="3">
    <source>
        <dbReference type="EMBL" id="CAE0407438.1"/>
    </source>
</evidence>
<feature type="compositionally biased region" description="Pro residues" evidence="1">
    <location>
        <begin position="112"/>
        <end position="124"/>
    </location>
</feature>
<dbReference type="PANTHER" id="PTHR10694:SF7">
    <property type="entry name" value="[HISTONE H3]-TRIMETHYL-L-LYSINE(9) DEMETHYLASE"/>
    <property type="match status" value="1"/>
</dbReference>
<protein>
    <recommendedName>
        <fullName evidence="2">JmjC domain-containing protein</fullName>
    </recommendedName>
</protein>
<feature type="domain" description="JmjC" evidence="2">
    <location>
        <begin position="654"/>
        <end position="818"/>
    </location>
</feature>
<feature type="compositionally biased region" description="Acidic residues" evidence="1">
    <location>
        <begin position="453"/>
        <end position="470"/>
    </location>
</feature>
<dbReference type="AlphaFoldDB" id="A0A7S3L0Q6"/>
<dbReference type="Pfam" id="PF02373">
    <property type="entry name" value="JmjC"/>
    <property type="match status" value="1"/>
</dbReference>
<feature type="compositionally biased region" description="Polar residues" evidence="1">
    <location>
        <begin position="237"/>
        <end position="249"/>
    </location>
</feature>
<feature type="compositionally biased region" description="Polar residues" evidence="1">
    <location>
        <begin position="331"/>
        <end position="342"/>
    </location>
</feature>
<feature type="compositionally biased region" description="Basic and acidic residues" evidence="1">
    <location>
        <begin position="172"/>
        <end position="192"/>
    </location>
</feature>
<dbReference type="SUPFAM" id="SSF51197">
    <property type="entry name" value="Clavaminate synthase-like"/>
    <property type="match status" value="1"/>
</dbReference>
<evidence type="ECO:0000259" key="2">
    <source>
        <dbReference type="PROSITE" id="PS51184"/>
    </source>
</evidence>
<dbReference type="GO" id="GO:0010468">
    <property type="term" value="P:regulation of gene expression"/>
    <property type="evidence" value="ECO:0007669"/>
    <property type="project" value="TreeGrafter"/>
</dbReference>
<feature type="region of interest" description="Disordered" evidence="1">
    <location>
        <begin position="159"/>
        <end position="192"/>
    </location>
</feature>
<evidence type="ECO:0000256" key="1">
    <source>
        <dbReference type="SAM" id="MobiDB-lite"/>
    </source>
</evidence>
<feature type="compositionally biased region" description="Low complexity" evidence="1">
    <location>
        <begin position="375"/>
        <end position="384"/>
    </location>
</feature>
<dbReference type="InterPro" id="IPR003347">
    <property type="entry name" value="JmjC_dom"/>
</dbReference>
<feature type="compositionally biased region" description="Polar residues" evidence="1">
    <location>
        <begin position="74"/>
        <end position="89"/>
    </location>
</feature>
<dbReference type="GO" id="GO:0051864">
    <property type="term" value="F:histone H3K36 demethylase activity"/>
    <property type="evidence" value="ECO:0007669"/>
    <property type="project" value="TreeGrafter"/>
</dbReference>
<feature type="region of interest" description="Disordered" evidence="1">
    <location>
        <begin position="1017"/>
        <end position="1046"/>
    </location>
</feature>
<feature type="region of interest" description="Disordered" evidence="1">
    <location>
        <begin position="59"/>
        <end position="89"/>
    </location>
</feature>
<dbReference type="EMBL" id="HBIM01006182">
    <property type="protein sequence ID" value="CAE0407438.1"/>
    <property type="molecule type" value="Transcribed_RNA"/>
</dbReference>
<gene>
    <name evidence="3" type="ORF">ACOF00016_LOCUS5263</name>
</gene>
<dbReference type="Gene3D" id="2.60.120.650">
    <property type="entry name" value="Cupin"/>
    <property type="match status" value="1"/>
</dbReference>
<feature type="region of interest" description="Disordered" evidence="1">
    <location>
        <begin position="103"/>
        <end position="124"/>
    </location>
</feature>
<feature type="compositionally biased region" description="Low complexity" evidence="1">
    <location>
        <begin position="22"/>
        <end position="43"/>
    </location>
</feature>
<feature type="compositionally biased region" description="Basic and acidic residues" evidence="1">
    <location>
        <begin position="572"/>
        <end position="608"/>
    </location>
</feature>
<feature type="region of interest" description="Disordered" evidence="1">
    <location>
        <begin position="18"/>
        <end position="43"/>
    </location>
</feature>